<keyword evidence="5 6" id="KW-0720">Serine protease</keyword>
<evidence type="ECO:0000256" key="6">
    <source>
        <dbReference type="RuleBase" id="RU004296"/>
    </source>
</evidence>
<dbReference type="InterPro" id="IPR009003">
    <property type="entry name" value="Peptidase_S1_PA"/>
</dbReference>
<dbReference type="GO" id="GO:0006508">
    <property type="term" value="P:proteolysis"/>
    <property type="evidence" value="ECO:0007669"/>
    <property type="project" value="UniProtKB-KW"/>
</dbReference>
<dbReference type="PANTHER" id="PTHR15462">
    <property type="entry name" value="SERINE PROTEASE"/>
    <property type="match status" value="1"/>
</dbReference>
<keyword evidence="3" id="KW-0732">Signal</keyword>
<dbReference type="InterPro" id="IPR050966">
    <property type="entry name" value="Glutamyl_endopeptidase"/>
</dbReference>
<evidence type="ECO:0000256" key="3">
    <source>
        <dbReference type="ARBA" id="ARBA00022729"/>
    </source>
</evidence>
<sequence length="313" mass="34099">MKVDSQRLLWLCLGLVSAIAVGRQSFIHSVTATPAPAKDLAPVSTSSAFNLPKDRQPFVPAALRQNDNPFPYRAVIRGDDRVPMMSREFPWAAIGRLDGINFDNEGYSCTGTLIAEAIVLTNAHCVINPETGKPSRKISFQPNMVDGSIPDTADIAQVETYHAGTNFRDGKENSDWALLKIDKPLGKKYGYLGWKNLPSTQLIKKPKQMALIGYSADFPKSPKSIPGLVLKAGPGMTAGVHRGCSVLKKQEGLLLHDCDTTGGASGGPILSKFGDQYYIVAIHAGWRRVAPQKILNYAVEIARIEEWIEANAK</sequence>
<dbReference type="PRINTS" id="PR00839">
    <property type="entry name" value="V8PROTEASE"/>
</dbReference>
<evidence type="ECO:0000259" key="7">
    <source>
        <dbReference type="PROSITE" id="PS50240"/>
    </source>
</evidence>
<organism evidence="8">
    <name type="scientific">Oscillatoriales cyanobacterium SpSt-418</name>
    <dbReference type="NCBI Taxonomy" id="2282169"/>
    <lineage>
        <taxon>Bacteria</taxon>
        <taxon>Bacillati</taxon>
        <taxon>Cyanobacteriota</taxon>
        <taxon>Cyanophyceae</taxon>
        <taxon>Oscillatoriophycideae</taxon>
        <taxon>Oscillatoriales</taxon>
    </lineage>
</organism>
<accession>A0A7C3PKK3</accession>
<name>A0A7C3PKK3_9CYAN</name>
<evidence type="ECO:0000256" key="2">
    <source>
        <dbReference type="ARBA" id="ARBA00022670"/>
    </source>
</evidence>
<comment type="caution">
    <text evidence="8">The sequence shown here is derived from an EMBL/GenBank/DDBJ whole genome shotgun (WGS) entry which is preliminary data.</text>
</comment>
<keyword evidence="4 6" id="KW-0378">Hydrolase</keyword>
<dbReference type="Gene3D" id="2.40.10.10">
    <property type="entry name" value="Trypsin-like serine proteases"/>
    <property type="match status" value="2"/>
</dbReference>
<evidence type="ECO:0000256" key="1">
    <source>
        <dbReference type="ARBA" id="ARBA00008764"/>
    </source>
</evidence>
<dbReference type="Pfam" id="PF00089">
    <property type="entry name" value="Trypsin"/>
    <property type="match status" value="1"/>
</dbReference>
<dbReference type="InterPro" id="IPR043504">
    <property type="entry name" value="Peptidase_S1_PA_chymotrypsin"/>
</dbReference>
<protein>
    <recommendedName>
        <fullName evidence="6">Serine protease</fullName>
        <ecNumber evidence="6">3.4.21.-</ecNumber>
    </recommendedName>
</protein>
<comment type="similarity">
    <text evidence="1 6">Belongs to the peptidase S1B family.</text>
</comment>
<dbReference type="SUPFAM" id="SSF50494">
    <property type="entry name" value="Trypsin-like serine proteases"/>
    <property type="match status" value="1"/>
</dbReference>
<proteinExistence type="inferred from homology"/>
<evidence type="ECO:0000256" key="5">
    <source>
        <dbReference type="ARBA" id="ARBA00022825"/>
    </source>
</evidence>
<reference evidence="8" key="1">
    <citation type="journal article" date="2020" name="mSystems">
        <title>Genome- and Community-Level Interaction Insights into Carbon Utilization and Element Cycling Functions of Hydrothermarchaeota in Hydrothermal Sediment.</title>
        <authorList>
            <person name="Zhou Z."/>
            <person name="Liu Y."/>
            <person name="Xu W."/>
            <person name="Pan J."/>
            <person name="Luo Z.H."/>
            <person name="Li M."/>
        </authorList>
    </citation>
    <scope>NUCLEOTIDE SEQUENCE [LARGE SCALE GENOMIC DNA]</scope>
    <source>
        <strain evidence="8">SpSt-418</strain>
    </source>
</reference>
<dbReference type="InterPro" id="IPR001254">
    <property type="entry name" value="Trypsin_dom"/>
</dbReference>
<gene>
    <name evidence="8" type="ORF">ENR64_00955</name>
</gene>
<dbReference type="EC" id="3.4.21.-" evidence="6"/>
<feature type="domain" description="Peptidase S1" evidence="7">
    <location>
        <begin position="75"/>
        <end position="313"/>
    </location>
</feature>
<dbReference type="EMBL" id="DSRU01000017">
    <property type="protein sequence ID" value="HFM96337.1"/>
    <property type="molecule type" value="Genomic_DNA"/>
</dbReference>
<keyword evidence="2 6" id="KW-0645">Protease</keyword>
<dbReference type="PROSITE" id="PS50240">
    <property type="entry name" value="TRYPSIN_DOM"/>
    <property type="match status" value="1"/>
</dbReference>
<dbReference type="PANTHER" id="PTHR15462:SF8">
    <property type="entry name" value="SERINE PROTEASE"/>
    <property type="match status" value="1"/>
</dbReference>
<dbReference type="GO" id="GO:0004252">
    <property type="term" value="F:serine-type endopeptidase activity"/>
    <property type="evidence" value="ECO:0007669"/>
    <property type="project" value="InterPro"/>
</dbReference>
<dbReference type="InterPro" id="IPR008256">
    <property type="entry name" value="Peptidase_S1B"/>
</dbReference>
<dbReference type="AlphaFoldDB" id="A0A7C3PKK3"/>
<evidence type="ECO:0000313" key="8">
    <source>
        <dbReference type="EMBL" id="HFM96337.1"/>
    </source>
</evidence>
<evidence type="ECO:0000256" key="4">
    <source>
        <dbReference type="ARBA" id="ARBA00022801"/>
    </source>
</evidence>